<dbReference type="SUPFAM" id="SSF54695">
    <property type="entry name" value="POZ domain"/>
    <property type="match status" value="1"/>
</dbReference>
<dbReference type="CDD" id="cd18186">
    <property type="entry name" value="BTB_POZ_ZBTB_KLHL-like"/>
    <property type="match status" value="1"/>
</dbReference>
<accession>A0A915DME3</accession>
<dbReference type="Proteomes" id="UP000887574">
    <property type="component" value="Unplaced"/>
</dbReference>
<dbReference type="SMART" id="SM00225">
    <property type="entry name" value="BTB"/>
    <property type="match status" value="1"/>
</dbReference>
<name>A0A915DME3_9BILA</name>
<protein>
    <submittedName>
        <fullName evidence="3">BTB domain-containing protein</fullName>
    </submittedName>
</protein>
<organism evidence="2 3">
    <name type="scientific">Ditylenchus dipsaci</name>
    <dbReference type="NCBI Taxonomy" id="166011"/>
    <lineage>
        <taxon>Eukaryota</taxon>
        <taxon>Metazoa</taxon>
        <taxon>Ecdysozoa</taxon>
        <taxon>Nematoda</taxon>
        <taxon>Chromadorea</taxon>
        <taxon>Rhabditida</taxon>
        <taxon>Tylenchina</taxon>
        <taxon>Tylenchomorpha</taxon>
        <taxon>Sphaerularioidea</taxon>
        <taxon>Anguinidae</taxon>
        <taxon>Anguininae</taxon>
        <taxon>Ditylenchus</taxon>
    </lineage>
</organism>
<reference evidence="3" key="1">
    <citation type="submission" date="2022-11" db="UniProtKB">
        <authorList>
            <consortium name="WormBaseParasite"/>
        </authorList>
    </citation>
    <scope>IDENTIFICATION</scope>
</reference>
<dbReference type="InterPro" id="IPR008974">
    <property type="entry name" value="TRAF-like"/>
</dbReference>
<dbReference type="PROSITE" id="PS50097">
    <property type="entry name" value="BTB"/>
    <property type="match status" value="1"/>
</dbReference>
<sequence>MGELNRTIESHGLTAVEDHMEVSLQGLRNLKQGIQNSDQEDKKVQLSWETLNYRQVLEGCFGREDLNTTDQERACTVIAGTKWSIMIYFAGMQEGLDILLCCEDRNIAYDTTFTLRLFTGNKIHREKFVHRFDKGQWKKGWESILTLEELDAQRNFVFGIEVDLTIHRRSHIQQPIDLLEKFGKSSLFHYDHTFIIEEISIYVNKKVLAEYSDAFRTQFYSKNFVEKNLSESLLDDVRVTEFSQLLWVIYNPHMKDLITDANVECILKLADRYLMKSIVQRCEDFLRDSPPNCYFPVSKKMILAQSYRLTRLMEVLVVGLKTEEGILKIMKEPDYASLSTDSLKNIYVCVGLMK</sequence>
<dbReference type="Gene3D" id="2.60.210.10">
    <property type="entry name" value="Apoptosis, Tumor Necrosis Factor Receptor Associated Protein 2, Chain A"/>
    <property type="match status" value="1"/>
</dbReference>
<evidence type="ECO:0000259" key="1">
    <source>
        <dbReference type="PROSITE" id="PS50097"/>
    </source>
</evidence>
<evidence type="ECO:0000313" key="3">
    <source>
        <dbReference type="WBParaSite" id="jg21605"/>
    </source>
</evidence>
<feature type="domain" description="BTB" evidence="1">
    <location>
        <begin position="190"/>
        <end position="251"/>
    </location>
</feature>
<dbReference type="AlphaFoldDB" id="A0A915DME3"/>
<keyword evidence="2" id="KW-1185">Reference proteome</keyword>
<dbReference type="InterPro" id="IPR011333">
    <property type="entry name" value="SKP1/BTB/POZ_sf"/>
</dbReference>
<dbReference type="PANTHER" id="PTHR22744:SF14">
    <property type="entry name" value="BTB DOMAIN-CONTAINING PROTEIN-RELATED"/>
    <property type="match status" value="1"/>
</dbReference>
<dbReference type="InterPro" id="IPR000210">
    <property type="entry name" value="BTB/POZ_dom"/>
</dbReference>
<evidence type="ECO:0000313" key="2">
    <source>
        <dbReference type="Proteomes" id="UP000887574"/>
    </source>
</evidence>
<dbReference type="Pfam" id="PF00651">
    <property type="entry name" value="BTB"/>
    <property type="match status" value="1"/>
</dbReference>
<proteinExistence type="predicted"/>
<dbReference type="WBParaSite" id="jg21605">
    <property type="protein sequence ID" value="jg21605"/>
    <property type="gene ID" value="jg21605"/>
</dbReference>
<dbReference type="PANTHER" id="PTHR22744">
    <property type="entry name" value="HELIX LOOP HELIX PROTEIN 21-RELATED"/>
    <property type="match status" value="1"/>
</dbReference>
<dbReference type="Gene3D" id="3.30.710.10">
    <property type="entry name" value="Potassium Channel Kv1.1, Chain A"/>
    <property type="match status" value="1"/>
</dbReference>